<evidence type="ECO:0000313" key="1">
    <source>
        <dbReference type="EMBL" id="CAB1415642.1"/>
    </source>
</evidence>
<sequence length="66" mass="7442">MAESLGRIATALELLSSKQDTVIALLQRLADRKQRHYERSCIPRSIRTERMKSIGEAAEEGGQSER</sequence>
<organism evidence="1 2">
    <name type="scientific">Pleuronectes platessa</name>
    <name type="common">European plaice</name>
    <dbReference type="NCBI Taxonomy" id="8262"/>
    <lineage>
        <taxon>Eukaryota</taxon>
        <taxon>Metazoa</taxon>
        <taxon>Chordata</taxon>
        <taxon>Craniata</taxon>
        <taxon>Vertebrata</taxon>
        <taxon>Euteleostomi</taxon>
        <taxon>Actinopterygii</taxon>
        <taxon>Neopterygii</taxon>
        <taxon>Teleostei</taxon>
        <taxon>Neoteleostei</taxon>
        <taxon>Acanthomorphata</taxon>
        <taxon>Carangaria</taxon>
        <taxon>Pleuronectiformes</taxon>
        <taxon>Pleuronectoidei</taxon>
        <taxon>Pleuronectidae</taxon>
        <taxon>Pleuronectes</taxon>
    </lineage>
</organism>
<dbReference type="AlphaFoldDB" id="A0A9N7TMF1"/>
<gene>
    <name evidence="1" type="ORF">PLEPLA_LOCUS3360</name>
</gene>
<evidence type="ECO:0000313" key="2">
    <source>
        <dbReference type="Proteomes" id="UP001153269"/>
    </source>
</evidence>
<name>A0A9N7TMF1_PLEPL</name>
<dbReference type="EMBL" id="CADEAL010000166">
    <property type="protein sequence ID" value="CAB1415642.1"/>
    <property type="molecule type" value="Genomic_DNA"/>
</dbReference>
<proteinExistence type="predicted"/>
<keyword evidence="2" id="KW-1185">Reference proteome</keyword>
<comment type="caution">
    <text evidence="1">The sequence shown here is derived from an EMBL/GenBank/DDBJ whole genome shotgun (WGS) entry which is preliminary data.</text>
</comment>
<dbReference type="Proteomes" id="UP001153269">
    <property type="component" value="Unassembled WGS sequence"/>
</dbReference>
<reference evidence="1" key="1">
    <citation type="submission" date="2020-03" db="EMBL/GenBank/DDBJ databases">
        <authorList>
            <person name="Weist P."/>
        </authorList>
    </citation>
    <scope>NUCLEOTIDE SEQUENCE</scope>
</reference>
<accession>A0A9N7TMF1</accession>
<protein>
    <submittedName>
        <fullName evidence="1">Uncharacterized protein</fullName>
    </submittedName>
</protein>